<comment type="caution">
    <text evidence="1">The sequence shown here is derived from an EMBL/GenBank/DDBJ whole genome shotgun (WGS) entry which is preliminary data.</text>
</comment>
<sequence>MDANKVFDILPQPGNSAVGKVFDELPQSVNTGKYSMGLYGTNRGRKVMVWQAVEKKGLQQRTNCVMVDQDSNRLLGSVVVQSDEVDDQEVAAYLSCVVGRDQGVSDGDYNGGHCTASASPNQQVDLSIEAESSGVVIVPHDKMVDQVGWGATKQNVEAKWGGSESVNVAHDPEMQQRIGD</sequence>
<dbReference type="AlphaFoldDB" id="A0AAV3QC11"/>
<dbReference type="Proteomes" id="UP001454036">
    <property type="component" value="Unassembled WGS sequence"/>
</dbReference>
<evidence type="ECO:0000313" key="2">
    <source>
        <dbReference type="Proteomes" id="UP001454036"/>
    </source>
</evidence>
<reference evidence="1 2" key="1">
    <citation type="submission" date="2024-01" db="EMBL/GenBank/DDBJ databases">
        <title>The complete chloroplast genome sequence of Lithospermum erythrorhizon: insights into the phylogenetic relationship among Boraginaceae species and the maternal lineages of purple gromwells.</title>
        <authorList>
            <person name="Okada T."/>
            <person name="Watanabe K."/>
        </authorList>
    </citation>
    <scope>NUCLEOTIDE SEQUENCE [LARGE SCALE GENOMIC DNA]</scope>
</reference>
<proteinExistence type="predicted"/>
<organism evidence="1 2">
    <name type="scientific">Lithospermum erythrorhizon</name>
    <name type="common">Purple gromwell</name>
    <name type="synonym">Lithospermum officinale var. erythrorhizon</name>
    <dbReference type="NCBI Taxonomy" id="34254"/>
    <lineage>
        <taxon>Eukaryota</taxon>
        <taxon>Viridiplantae</taxon>
        <taxon>Streptophyta</taxon>
        <taxon>Embryophyta</taxon>
        <taxon>Tracheophyta</taxon>
        <taxon>Spermatophyta</taxon>
        <taxon>Magnoliopsida</taxon>
        <taxon>eudicotyledons</taxon>
        <taxon>Gunneridae</taxon>
        <taxon>Pentapetalae</taxon>
        <taxon>asterids</taxon>
        <taxon>lamiids</taxon>
        <taxon>Boraginales</taxon>
        <taxon>Boraginaceae</taxon>
        <taxon>Boraginoideae</taxon>
        <taxon>Lithospermeae</taxon>
        <taxon>Lithospermum</taxon>
    </lineage>
</organism>
<keyword evidence="2" id="KW-1185">Reference proteome</keyword>
<accession>A0AAV3QC11</accession>
<gene>
    <name evidence="1" type="ORF">LIER_17914</name>
</gene>
<name>A0AAV3QC11_LITER</name>
<evidence type="ECO:0000313" key="1">
    <source>
        <dbReference type="EMBL" id="GAA0161647.1"/>
    </source>
</evidence>
<dbReference type="EMBL" id="BAABME010004235">
    <property type="protein sequence ID" value="GAA0161647.1"/>
    <property type="molecule type" value="Genomic_DNA"/>
</dbReference>
<protein>
    <submittedName>
        <fullName evidence="1">Uncharacterized protein</fullName>
    </submittedName>
</protein>